<organism evidence="1">
    <name type="scientific">marine sediment metagenome</name>
    <dbReference type="NCBI Taxonomy" id="412755"/>
    <lineage>
        <taxon>unclassified sequences</taxon>
        <taxon>metagenomes</taxon>
        <taxon>ecological metagenomes</taxon>
    </lineage>
</organism>
<feature type="non-terminal residue" evidence="1">
    <location>
        <position position="1"/>
    </location>
</feature>
<dbReference type="EMBL" id="LAZR01029701">
    <property type="protein sequence ID" value="KKL58781.1"/>
    <property type="molecule type" value="Genomic_DNA"/>
</dbReference>
<evidence type="ECO:0000313" key="1">
    <source>
        <dbReference type="EMBL" id="KKL58781.1"/>
    </source>
</evidence>
<comment type="caution">
    <text evidence="1">The sequence shown here is derived from an EMBL/GenBank/DDBJ whole genome shotgun (WGS) entry which is preliminary data.</text>
</comment>
<proteinExistence type="predicted"/>
<dbReference type="AlphaFoldDB" id="A0A0F9DYC2"/>
<accession>A0A0F9DYC2</accession>
<protein>
    <submittedName>
        <fullName evidence="1">Uncharacterized protein</fullName>
    </submittedName>
</protein>
<name>A0A0F9DYC2_9ZZZZ</name>
<gene>
    <name evidence="1" type="ORF">LCGC14_2221900</name>
</gene>
<dbReference type="InterPro" id="IPR027267">
    <property type="entry name" value="AH/BAR_dom_sf"/>
</dbReference>
<sequence>GPLLFIAINAVERTHDKTFNSVLAGKFSNADKTLETTDKMMEAFKQALEGFNGKSNRLGEEFDDWLERSNAIIDDIDLALGNNTPSLP</sequence>
<dbReference type="Gene3D" id="1.20.1270.60">
    <property type="entry name" value="Arfaptin homology (AH) domain/BAR domain"/>
    <property type="match status" value="1"/>
</dbReference>
<reference evidence="1" key="1">
    <citation type="journal article" date="2015" name="Nature">
        <title>Complex archaea that bridge the gap between prokaryotes and eukaryotes.</title>
        <authorList>
            <person name="Spang A."/>
            <person name="Saw J.H."/>
            <person name="Jorgensen S.L."/>
            <person name="Zaremba-Niedzwiedzka K."/>
            <person name="Martijn J."/>
            <person name="Lind A.E."/>
            <person name="van Eijk R."/>
            <person name="Schleper C."/>
            <person name="Guy L."/>
            <person name="Ettema T.J."/>
        </authorList>
    </citation>
    <scope>NUCLEOTIDE SEQUENCE</scope>
</reference>